<feature type="domain" description="Phosphoribosyltransferase" evidence="9">
    <location>
        <begin position="162"/>
        <end position="259"/>
    </location>
</feature>
<sequence length="298" mass="32293">MTSDIIAGSSVPGLAKSIARRMGTKAHFPSIEKFPDGEIHVVEGDYTPAQTVVYVQTMHPHPNDMLVEMMLTVDLLKELGAERVIAVIPYVGYMRQDARHVKGEAVAIRTMLKMLDFAGVNDIVGVDMHLHRLGIEELASFSRIKIHEVSAVELLAARAGKGLTTPLVVGPDSESERWAAAAARVLGTDYDVLEKHRLSAREIEHRPRSMAVKGRDVLIIDDIVSTGGTIKDVIKSLKAQGAGQVNVACTHAVLSDIDSLTGLYRTGMEEIVSTNTINNESGIVDVSEIIAGKLKELL</sequence>
<evidence type="ECO:0000256" key="5">
    <source>
        <dbReference type="ARBA" id="ARBA00022777"/>
    </source>
</evidence>
<reference evidence="11 12" key="1">
    <citation type="journal article" date="2006" name="Science">
        <title>Genome of rice cluster I archaea -- the key methane producers in the rice rhizosphere.</title>
        <authorList>
            <person name="Erkel C."/>
            <person name="Kube M."/>
            <person name="Reinhardt R."/>
            <person name="Liesack W."/>
        </authorList>
    </citation>
    <scope>NUCLEOTIDE SEQUENCE [LARGE SCALE GENOMIC DNA]</scope>
    <source>
        <strain evidence="12">DSM 22066 / NBRC 105507 / MRE50</strain>
    </source>
</reference>
<evidence type="ECO:0000256" key="6">
    <source>
        <dbReference type="ARBA" id="ARBA00022840"/>
    </source>
</evidence>
<evidence type="ECO:0000259" key="10">
    <source>
        <dbReference type="Pfam" id="PF13793"/>
    </source>
</evidence>
<evidence type="ECO:0000313" key="11">
    <source>
        <dbReference type="EMBL" id="CAJ36615.1"/>
    </source>
</evidence>
<dbReference type="STRING" id="351160.RCIX1327"/>
<accession>Q0W4S8</accession>
<dbReference type="AlphaFoldDB" id="Q0W4S8"/>
<dbReference type="GO" id="GO:0005524">
    <property type="term" value="F:ATP binding"/>
    <property type="evidence" value="ECO:0007669"/>
    <property type="project" value="UniProtKB-KW"/>
</dbReference>
<dbReference type="GO" id="GO:0000287">
    <property type="term" value="F:magnesium ion binding"/>
    <property type="evidence" value="ECO:0007669"/>
    <property type="project" value="InterPro"/>
</dbReference>
<dbReference type="Proteomes" id="UP000000663">
    <property type="component" value="Chromosome"/>
</dbReference>
<dbReference type="EC" id="2.7.6.1" evidence="1"/>
<proteinExistence type="inferred from homology"/>
<keyword evidence="2 11" id="KW-0808">Transferase</keyword>
<dbReference type="InterPro" id="IPR029099">
    <property type="entry name" value="Pribosyltran_N"/>
</dbReference>
<keyword evidence="6" id="KW-0067">ATP-binding</keyword>
<dbReference type="Pfam" id="PF13793">
    <property type="entry name" value="Pribosyltran_N"/>
    <property type="match status" value="1"/>
</dbReference>
<evidence type="ECO:0000259" key="9">
    <source>
        <dbReference type="Pfam" id="PF00156"/>
    </source>
</evidence>
<evidence type="ECO:0000256" key="4">
    <source>
        <dbReference type="ARBA" id="ARBA00022741"/>
    </source>
</evidence>
<evidence type="ECO:0000256" key="1">
    <source>
        <dbReference type="ARBA" id="ARBA00013247"/>
    </source>
</evidence>
<dbReference type="GeneID" id="5143405"/>
<dbReference type="NCBIfam" id="TIGR01251">
    <property type="entry name" value="ribP_PPkin"/>
    <property type="match status" value="1"/>
</dbReference>
<feature type="domain" description="Ribose-phosphate pyrophosphokinase N-terminal" evidence="10">
    <location>
        <begin position="5"/>
        <end position="119"/>
    </location>
</feature>
<keyword evidence="5" id="KW-0418">Kinase</keyword>
<dbReference type="SUPFAM" id="SSF53271">
    <property type="entry name" value="PRTase-like"/>
    <property type="match status" value="1"/>
</dbReference>
<evidence type="ECO:0000256" key="7">
    <source>
        <dbReference type="ARBA" id="ARBA00049535"/>
    </source>
</evidence>
<comment type="similarity">
    <text evidence="8">Belongs to the ribose-phosphate pyrophosphokinase family.</text>
</comment>
<gene>
    <name evidence="11" type="primary">prsA-1</name>
    <name evidence="11" type="ORF">RCIX1327</name>
</gene>
<dbReference type="eggNOG" id="arCOG00067">
    <property type="taxonomic scope" value="Archaea"/>
</dbReference>
<protein>
    <recommendedName>
        <fullName evidence="1">ribose-phosphate diphosphokinase</fullName>
        <ecNumber evidence="1">2.7.6.1</ecNumber>
    </recommendedName>
</protein>
<dbReference type="RefSeq" id="WP_012035933.1">
    <property type="nucleotide sequence ID" value="NC_009464.1"/>
</dbReference>
<dbReference type="CDD" id="cd06223">
    <property type="entry name" value="PRTases_typeI"/>
    <property type="match status" value="1"/>
</dbReference>
<name>Q0W4S8_METAR</name>
<dbReference type="GO" id="GO:0006015">
    <property type="term" value="P:5-phosphoribose 1-diphosphate biosynthetic process"/>
    <property type="evidence" value="ECO:0007669"/>
    <property type="project" value="TreeGrafter"/>
</dbReference>
<dbReference type="GO" id="GO:0004749">
    <property type="term" value="F:ribose phosphate diphosphokinase activity"/>
    <property type="evidence" value="ECO:0007669"/>
    <property type="project" value="UniProtKB-EC"/>
</dbReference>
<keyword evidence="4" id="KW-0547">Nucleotide-binding</keyword>
<dbReference type="InterPro" id="IPR029057">
    <property type="entry name" value="PRTase-like"/>
</dbReference>
<dbReference type="InterPro" id="IPR005946">
    <property type="entry name" value="Rib-P_diPkinase"/>
</dbReference>
<dbReference type="GO" id="GO:0016301">
    <property type="term" value="F:kinase activity"/>
    <property type="evidence" value="ECO:0007669"/>
    <property type="project" value="UniProtKB-KW"/>
</dbReference>
<comment type="catalytic activity">
    <reaction evidence="7">
        <text>D-ribose 5-phosphate + ATP = 5-phospho-alpha-D-ribose 1-diphosphate + AMP + H(+)</text>
        <dbReference type="Rhea" id="RHEA:15609"/>
        <dbReference type="ChEBI" id="CHEBI:15378"/>
        <dbReference type="ChEBI" id="CHEBI:30616"/>
        <dbReference type="ChEBI" id="CHEBI:58017"/>
        <dbReference type="ChEBI" id="CHEBI:78346"/>
        <dbReference type="ChEBI" id="CHEBI:456215"/>
        <dbReference type="EC" id="2.7.6.1"/>
    </reaction>
</comment>
<dbReference type="PANTHER" id="PTHR10210">
    <property type="entry name" value="RIBOSE-PHOSPHATE DIPHOSPHOKINASE FAMILY MEMBER"/>
    <property type="match status" value="1"/>
</dbReference>
<dbReference type="GO" id="GO:0005737">
    <property type="term" value="C:cytoplasm"/>
    <property type="evidence" value="ECO:0007669"/>
    <property type="project" value="TreeGrafter"/>
</dbReference>
<evidence type="ECO:0000313" key="12">
    <source>
        <dbReference type="Proteomes" id="UP000000663"/>
    </source>
</evidence>
<dbReference type="Gene3D" id="3.40.50.2020">
    <property type="match status" value="2"/>
</dbReference>
<dbReference type="EMBL" id="AM114193">
    <property type="protein sequence ID" value="CAJ36615.1"/>
    <property type="molecule type" value="Genomic_DNA"/>
</dbReference>
<evidence type="ECO:0000256" key="8">
    <source>
        <dbReference type="RuleBase" id="RU004324"/>
    </source>
</evidence>
<organism evidence="11 12">
    <name type="scientific">Methanocella arvoryzae (strain DSM 22066 / NBRC 105507 / MRE50)</name>
    <dbReference type="NCBI Taxonomy" id="351160"/>
    <lineage>
        <taxon>Archaea</taxon>
        <taxon>Methanobacteriati</taxon>
        <taxon>Methanobacteriota</taxon>
        <taxon>Stenosarchaea group</taxon>
        <taxon>Methanomicrobia</taxon>
        <taxon>Methanocellales</taxon>
        <taxon>Methanocellaceae</taxon>
        <taxon>Methanocella</taxon>
    </lineage>
</organism>
<dbReference type="GO" id="GO:0002189">
    <property type="term" value="C:ribose phosphate diphosphokinase complex"/>
    <property type="evidence" value="ECO:0007669"/>
    <property type="project" value="TreeGrafter"/>
</dbReference>
<dbReference type="SMART" id="SM01400">
    <property type="entry name" value="Pribosyltran_N"/>
    <property type="match status" value="1"/>
</dbReference>
<dbReference type="GO" id="GO:0006164">
    <property type="term" value="P:purine nucleotide biosynthetic process"/>
    <property type="evidence" value="ECO:0007669"/>
    <property type="project" value="TreeGrafter"/>
</dbReference>
<keyword evidence="12" id="KW-1185">Reference proteome</keyword>
<dbReference type="KEGG" id="rci:RCIX1327"/>
<keyword evidence="3 8" id="KW-0545">Nucleotide biosynthesis</keyword>
<dbReference type="PANTHER" id="PTHR10210:SF32">
    <property type="entry name" value="RIBOSE-PHOSPHATE PYROPHOSPHOKINASE 2"/>
    <property type="match status" value="1"/>
</dbReference>
<evidence type="ECO:0000256" key="2">
    <source>
        <dbReference type="ARBA" id="ARBA00022679"/>
    </source>
</evidence>
<dbReference type="FunFam" id="3.40.50.2020:FF:000014">
    <property type="entry name" value="Ribose-phosphate pyrophosphokinase 1"/>
    <property type="match status" value="1"/>
</dbReference>
<dbReference type="InterPro" id="IPR000836">
    <property type="entry name" value="PRTase_dom"/>
</dbReference>
<evidence type="ECO:0000256" key="3">
    <source>
        <dbReference type="ARBA" id="ARBA00022727"/>
    </source>
</evidence>
<dbReference type="Pfam" id="PF00156">
    <property type="entry name" value="Pribosyltran"/>
    <property type="match status" value="1"/>
</dbReference>
<dbReference type="OrthoDB" id="371997at2157"/>